<dbReference type="GO" id="GO:0046872">
    <property type="term" value="F:metal ion binding"/>
    <property type="evidence" value="ECO:0007669"/>
    <property type="project" value="UniProtKB-KW"/>
</dbReference>
<dbReference type="GO" id="GO:0050667">
    <property type="term" value="P:homocysteine metabolic process"/>
    <property type="evidence" value="ECO:0007669"/>
    <property type="project" value="TreeGrafter"/>
</dbReference>
<sequence>MSDAVVRAYLDCLERVDAPAAVRLVAGLLDAGWSVADVLVDVVALGQREIGRRWLTGQWSVAEEHAATHVSELVVAAVAARTSVPPKAGHAVVACVEGEWHALAARIVAEVVRAEGWRVTFLGASVPARHLVSYLHQSGPDAVLLSCVQPNRLIRAARMIEACRSAGMPVIAGGPGFGPDGRWATAVGATAWGGSARDAARLLVRHGHPGFGAGPVPPPGADEYVAVLRRRREVVQLTVRTVDPPEDRAEEVANAVAHLVDALAAAIRVDDPQLLVDFVTWQDAALAGRGDKRPLLDTVLTSCATVLAEHPQARHYLRLTRAAVARSG</sequence>
<reference evidence="5" key="1">
    <citation type="submission" date="2016-06" db="EMBL/GenBank/DDBJ databases">
        <authorList>
            <person name="Varghese N."/>
            <person name="Submissions Spin"/>
        </authorList>
    </citation>
    <scope>NUCLEOTIDE SEQUENCE [LARGE SCALE GENOMIC DNA]</scope>
    <source>
        <strain evidence="5">DSM 45577</strain>
    </source>
</reference>
<dbReference type="PANTHER" id="PTHR45833">
    <property type="entry name" value="METHIONINE SYNTHASE"/>
    <property type="match status" value="1"/>
</dbReference>
<dbReference type="Proteomes" id="UP000198937">
    <property type="component" value="Unassembled WGS sequence"/>
</dbReference>
<dbReference type="InterPro" id="IPR006158">
    <property type="entry name" value="Cobalamin-bd"/>
</dbReference>
<dbReference type="SUPFAM" id="SSF52242">
    <property type="entry name" value="Cobalamin (vitamin B12)-binding domain"/>
    <property type="match status" value="1"/>
</dbReference>
<dbReference type="AlphaFoldDB" id="A0A1C6V684"/>
<dbReference type="GO" id="GO:0031419">
    <property type="term" value="F:cobalamin binding"/>
    <property type="evidence" value="ECO:0007669"/>
    <property type="project" value="InterPro"/>
</dbReference>
<keyword evidence="1" id="KW-0479">Metal-binding</keyword>
<dbReference type="GO" id="GO:0008705">
    <property type="term" value="F:methionine synthase activity"/>
    <property type="evidence" value="ECO:0007669"/>
    <property type="project" value="TreeGrafter"/>
</dbReference>
<dbReference type="InterPro" id="IPR050554">
    <property type="entry name" value="Met_Synthase/Corrinoid"/>
</dbReference>
<dbReference type="Gene3D" id="3.40.50.280">
    <property type="entry name" value="Cobalamin-binding domain"/>
    <property type="match status" value="1"/>
</dbReference>
<evidence type="ECO:0000313" key="4">
    <source>
        <dbReference type="EMBL" id="SCL61871.1"/>
    </source>
</evidence>
<dbReference type="PANTHER" id="PTHR45833:SF1">
    <property type="entry name" value="METHIONINE SYNTHASE"/>
    <property type="match status" value="1"/>
</dbReference>
<gene>
    <name evidence="4" type="ORF">GA0070617_4788</name>
</gene>
<dbReference type="InterPro" id="IPR003759">
    <property type="entry name" value="Cbl-bd_cap"/>
</dbReference>
<protein>
    <submittedName>
        <fullName evidence="4">Methanogenic corrinoid protein MtbC1</fullName>
    </submittedName>
</protein>
<dbReference type="GO" id="GO:0046653">
    <property type="term" value="P:tetrahydrofolate metabolic process"/>
    <property type="evidence" value="ECO:0007669"/>
    <property type="project" value="TreeGrafter"/>
</dbReference>
<dbReference type="InterPro" id="IPR036594">
    <property type="entry name" value="Meth_synthase_dom"/>
</dbReference>
<feature type="domain" description="B12-binding" evidence="3">
    <location>
        <begin position="88"/>
        <end position="214"/>
    </location>
</feature>
<keyword evidence="5" id="KW-1185">Reference proteome</keyword>
<evidence type="ECO:0000313" key="5">
    <source>
        <dbReference type="Proteomes" id="UP000198937"/>
    </source>
</evidence>
<dbReference type="Pfam" id="PF02310">
    <property type="entry name" value="B12-binding"/>
    <property type="match status" value="1"/>
</dbReference>
<dbReference type="GO" id="GO:0005829">
    <property type="term" value="C:cytosol"/>
    <property type="evidence" value="ECO:0007669"/>
    <property type="project" value="TreeGrafter"/>
</dbReference>
<evidence type="ECO:0000256" key="1">
    <source>
        <dbReference type="ARBA" id="ARBA00022723"/>
    </source>
</evidence>
<evidence type="ECO:0000259" key="3">
    <source>
        <dbReference type="PROSITE" id="PS51332"/>
    </source>
</evidence>
<keyword evidence="2" id="KW-0170">Cobalt</keyword>
<dbReference type="Pfam" id="PF02607">
    <property type="entry name" value="B12-binding_2"/>
    <property type="match status" value="1"/>
</dbReference>
<dbReference type="EMBL" id="FMIA01000002">
    <property type="protein sequence ID" value="SCL61871.1"/>
    <property type="molecule type" value="Genomic_DNA"/>
</dbReference>
<dbReference type="PROSITE" id="PS51332">
    <property type="entry name" value="B12_BINDING"/>
    <property type="match status" value="1"/>
</dbReference>
<dbReference type="RefSeq" id="WP_229688517.1">
    <property type="nucleotide sequence ID" value="NZ_BMMJ01000010.1"/>
</dbReference>
<name>A0A1C6V684_9ACTN</name>
<organism evidence="4 5">
    <name type="scientific">Micromonospora yangpuensis</name>
    <dbReference type="NCBI Taxonomy" id="683228"/>
    <lineage>
        <taxon>Bacteria</taxon>
        <taxon>Bacillati</taxon>
        <taxon>Actinomycetota</taxon>
        <taxon>Actinomycetes</taxon>
        <taxon>Micromonosporales</taxon>
        <taxon>Micromonosporaceae</taxon>
        <taxon>Micromonospora</taxon>
    </lineage>
</organism>
<evidence type="ECO:0000256" key="2">
    <source>
        <dbReference type="ARBA" id="ARBA00023285"/>
    </source>
</evidence>
<dbReference type="InterPro" id="IPR036724">
    <property type="entry name" value="Cobalamin-bd_sf"/>
</dbReference>
<proteinExistence type="predicted"/>
<dbReference type="STRING" id="683228.GA0070617_4788"/>
<dbReference type="Gene3D" id="1.10.1240.10">
    <property type="entry name" value="Methionine synthase domain"/>
    <property type="match status" value="1"/>
</dbReference>
<accession>A0A1C6V684</accession>